<dbReference type="PROSITE" id="PS51186">
    <property type="entry name" value="GNAT"/>
    <property type="match status" value="1"/>
</dbReference>
<feature type="domain" description="N-acetyltransferase" evidence="3">
    <location>
        <begin position="11"/>
        <end position="160"/>
    </location>
</feature>
<dbReference type="EMBL" id="LJPM01000629">
    <property type="protein sequence ID" value="KPW07470.1"/>
    <property type="molecule type" value="Genomic_DNA"/>
</dbReference>
<comment type="caution">
    <text evidence="4">The sequence shown here is derived from an EMBL/GenBank/DDBJ whole genome shotgun (WGS) entry which is preliminary data.</text>
</comment>
<evidence type="ECO:0000256" key="2">
    <source>
        <dbReference type="ARBA" id="ARBA00022649"/>
    </source>
</evidence>
<evidence type="ECO:0000256" key="1">
    <source>
        <dbReference type="ARBA" id="ARBA00010562"/>
    </source>
</evidence>
<dbReference type="Pfam" id="PF13508">
    <property type="entry name" value="Acetyltransf_7"/>
    <property type="match status" value="1"/>
</dbReference>
<evidence type="ECO:0000259" key="3">
    <source>
        <dbReference type="PROSITE" id="PS51186"/>
    </source>
</evidence>
<dbReference type="Proteomes" id="UP000050297">
    <property type="component" value="Unassembled WGS sequence"/>
</dbReference>
<dbReference type="PANTHER" id="PTHR38781">
    <property type="entry name" value="ANTITOXIN DINJ-RELATED"/>
    <property type="match status" value="1"/>
</dbReference>
<dbReference type="PANTHER" id="PTHR38781:SF1">
    <property type="entry name" value="ANTITOXIN DINJ-RELATED"/>
    <property type="match status" value="1"/>
</dbReference>
<keyword evidence="4" id="KW-0808">Transferase</keyword>
<reference evidence="4 5" key="1">
    <citation type="submission" date="2015-09" db="EMBL/GenBank/DDBJ databases">
        <title>Genome announcement of multiple Pseudomonas syringae strains.</title>
        <authorList>
            <person name="Thakur S."/>
            <person name="Wang P.W."/>
            <person name="Gong Y."/>
            <person name="Weir B.S."/>
            <person name="Guttman D.S."/>
        </authorList>
    </citation>
    <scope>NUCLEOTIDE SEQUENCE [LARGE SCALE GENOMIC DNA]</scope>
    <source>
        <strain evidence="4 5">ICMP2802</strain>
    </source>
</reference>
<dbReference type="InterPro" id="IPR000182">
    <property type="entry name" value="GNAT_dom"/>
</dbReference>
<dbReference type="NCBIfam" id="NF008412">
    <property type="entry name" value="PRK11235.1"/>
    <property type="match status" value="1"/>
</dbReference>
<dbReference type="SUPFAM" id="SSF55729">
    <property type="entry name" value="Acyl-CoA N-acyltransferases (Nat)"/>
    <property type="match status" value="1"/>
</dbReference>
<dbReference type="Gene3D" id="3.40.630.30">
    <property type="match status" value="1"/>
</dbReference>
<organism evidence="4 5">
    <name type="scientific">Pseudomonas syringae pv. aceris</name>
    <dbReference type="NCBI Taxonomy" id="199198"/>
    <lineage>
        <taxon>Bacteria</taxon>
        <taxon>Pseudomonadati</taxon>
        <taxon>Pseudomonadota</taxon>
        <taxon>Gammaproteobacteria</taxon>
        <taxon>Pseudomonadales</taxon>
        <taxon>Pseudomonadaceae</taxon>
        <taxon>Pseudomonas</taxon>
        <taxon>Pseudomonas syringae</taxon>
    </lineage>
</organism>
<dbReference type="InterPro" id="IPR013321">
    <property type="entry name" value="Arc_rbn_hlx_hlx"/>
</dbReference>
<dbReference type="InterPro" id="IPR016181">
    <property type="entry name" value="Acyl_CoA_acyltransferase"/>
</dbReference>
<accession>A0A0L8IZP3</accession>
<name>A0A0L8IZP3_PSESX</name>
<sequence length="234" mass="26263">MQQILENDPDITLVTVQPEDFETLVAIRIEAMRESLERVGRFDPVRAQERFREGFSASCTHYIQVAGSKVGFVVVKPSSDGLLLDHLYIKPAVQGQGIGAAVLRQVFAQADATASTVRVGALKESDSNRFYVRHGFQLVESGEFDNYYLRPQRFEGAPMASINVRIEDDLKARAYLELERLGATSSELLRQTLQYVAEHGQLPFMMTEEDEALLATVRERLASPQRVKVSLDDL</sequence>
<keyword evidence="2" id="KW-1277">Toxin-antitoxin system</keyword>
<proteinExistence type="inferred from homology"/>
<dbReference type="Pfam" id="PF04221">
    <property type="entry name" value="RelB"/>
    <property type="match status" value="1"/>
</dbReference>
<dbReference type="Gene3D" id="1.10.1220.10">
    <property type="entry name" value="Met repressor-like"/>
    <property type="match status" value="1"/>
</dbReference>
<dbReference type="GO" id="GO:0006351">
    <property type="term" value="P:DNA-templated transcription"/>
    <property type="evidence" value="ECO:0007669"/>
    <property type="project" value="TreeGrafter"/>
</dbReference>
<dbReference type="AlphaFoldDB" id="A0A0L8IZP3"/>
<evidence type="ECO:0000313" key="5">
    <source>
        <dbReference type="Proteomes" id="UP000050297"/>
    </source>
</evidence>
<evidence type="ECO:0000313" key="4">
    <source>
        <dbReference type="EMBL" id="KPW07470.1"/>
    </source>
</evidence>
<dbReference type="CDD" id="cd04301">
    <property type="entry name" value="NAT_SF"/>
    <property type="match status" value="1"/>
</dbReference>
<protein>
    <submittedName>
        <fullName evidence="4">GCN5-related N-acetyltransferase</fullName>
    </submittedName>
</protein>
<gene>
    <name evidence="4" type="ORF">ALO91_04021</name>
</gene>
<comment type="similarity">
    <text evidence="1">Belongs to the RelB/DinJ antitoxin family.</text>
</comment>
<dbReference type="InterPro" id="IPR007337">
    <property type="entry name" value="RelB/DinJ"/>
</dbReference>
<dbReference type="PATRIC" id="fig|199198.4.peg.4792"/>
<dbReference type="GO" id="GO:0006355">
    <property type="term" value="P:regulation of DNA-templated transcription"/>
    <property type="evidence" value="ECO:0007669"/>
    <property type="project" value="InterPro"/>
</dbReference>
<dbReference type="GO" id="GO:0016747">
    <property type="term" value="F:acyltransferase activity, transferring groups other than amino-acyl groups"/>
    <property type="evidence" value="ECO:0007669"/>
    <property type="project" value="InterPro"/>
</dbReference>